<dbReference type="PROSITE" id="PS50850">
    <property type="entry name" value="MFS"/>
    <property type="match status" value="1"/>
</dbReference>
<gene>
    <name evidence="3" type="ORF">B1B_13461</name>
</gene>
<dbReference type="PANTHER" id="PTHR23520:SF5">
    <property type="entry name" value="TRANSPORTER, PUTATIVE (AFU_ORTHOLOGUE AFUA_3G04000)-RELATED"/>
    <property type="match status" value="1"/>
</dbReference>
<feature type="non-terminal residue" evidence="3">
    <location>
        <position position="157"/>
    </location>
</feature>
<dbReference type="InterPro" id="IPR036259">
    <property type="entry name" value="MFS_trans_sf"/>
</dbReference>
<name>T1ARC6_9ZZZZ</name>
<keyword evidence="1" id="KW-0472">Membrane</keyword>
<reference evidence="3" key="2">
    <citation type="journal article" date="2014" name="ISME J.">
        <title>Microbial stratification in low pH oxic and suboxic macroscopic growths along an acid mine drainage.</title>
        <authorList>
            <person name="Mendez-Garcia C."/>
            <person name="Mesa V."/>
            <person name="Sprenger R.R."/>
            <person name="Richter M."/>
            <person name="Diez M.S."/>
            <person name="Solano J."/>
            <person name="Bargiela R."/>
            <person name="Golyshina O.V."/>
            <person name="Manteca A."/>
            <person name="Ramos J.L."/>
            <person name="Gallego J.R."/>
            <person name="Llorente I."/>
            <person name="Martins Dos Santos V.A."/>
            <person name="Jensen O.N."/>
            <person name="Pelaez A.I."/>
            <person name="Sanchez J."/>
            <person name="Ferrer M."/>
        </authorList>
    </citation>
    <scope>NUCLEOTIDE SEQUENCE</scope>
</reference>
<reference evidence="3" key="1">
    <citation type="submission" date="2013-08" db="EMBL/GenBank/DDBJ databases">
        <authorList>
            <person name="Mendez C."/>
            <person name="Richter M."/>
            <person name="Ferrer M."/>
            <person name="Sanchez J."/>
        </authorList>
    </citation>
    <scope>NUCLEOTIDE SEQUENCE</scope>
</reference>
<dbReference type="PANTHER" id="PTHR23520">
    <property type="entry name" value="TRANSPORTER, PUTATIVE (AFU_ORTHOLOGUE AFUA_3G04000)-RELATED"/>
    <property type="match status" value="1"/>
</dbReference>
<accession>T1ARC6</accession>
<keyword evidence="1" id="KW-1133">Transmembrane helix</keyword>
<dbReference type="InterPro" id="IPR011701">
    <property type="entry name" value="MFS"/>
</dbReference>
<evidence type="ECO:0000256" key="1">
    <source>
        <dbReference type="SAM" id="Phobius"/>
    </source>
</evidence>
<comment type="caution">
    <text evidence="3">The sequence shown here is derived from an EMBL/GenBank/DDBJ whole genome shotgun (WGS) entry which is preliminary data.</text>
</comment>
<dbReference type="GO" id="GO:0022857">
    <property type="term" value="F:transmembrane transporter activity"/>
    <property type="evidence" value="ECO:0007669"/>
    <property type="project" value="InterPro"/>
</dbReference>
<dbReference type="InterPro" id="IPR020846">
    <property type="entry name" value="MFS_dom"/>
</dbReference>
<dbReference type="SUPFAM" id="SSF103473">
    <property type="entry name" value="MFS general substrate transporter"/>
    <property type="match status" value="1"/>
</dbReference>
<evidence type="ECO:0000259" key="2">
    <source>
        <dbReference type="PROSITE" id="PS50850"/>
    </source>
</evidence>
<feature type="transmembrane region" description="Helical" evidence="1">
    <location>
        <begin position="63"/>
        <end position="84"/>
    </location>
</feature>
<keyword evidence="1" id="KW-0812">Transmembrane</keyword>
<feature type="transmembrane region" description="Helical" evidence="1">
    <location>
        <begin position="90"/>
        <end position="113"/>
    </location>
</feature>
<feature type="domain" description="Major facilitator superfamily (MFS) profile" evidence="2">
    <location>
        <begin position="1"/>
        <end position="157"/>
    </location>
</feature>
<dbReference type="AlphaFoldDB" id="T1ARC6"/>
<sequence>SVLPALAFLAFLLTRNFYIIFATALFGLSFSAIGGGAGGGPVAPVMNALVADNVDRQKRTRTYSNLMIISIVGAILGGFVASRLQETISSYYMVLFLLAFLLTIVSISLMIFLEDKKPNAVDPADSSKKPAVLPMQSGRAIGLISLAGMMGSLGLGV</sequence>
<dbReference type="EMBL" id="AUZY01008867">
    <property type="protein sequence ID" value="EQD44590.1"/>
    <property type="molecule type" value="Genomic_DNA"/>
</dbReference>
<evidence type="ECO:0000313" key="3">
    <source>
        <dbReference type="EMBL" id="EQD44590.1"/>
    </source>
</evidence>
<dbReference type="Pfam" id="PF07690">
    <property type="entry name" value="MFS_1"/>
    <property type="match status" value="1"/>
</dbReference>
<organism evidence="3">
    <name type="scientific">mine drainage metagenome</name>
    <dbReference type="NCBI Taxonomy" id="410659"/>
    <lineage>
        <taxon>unclassified sequences</taxon>
        <taxon>metagenomes</taxon>
        <taxon>ecological metagenomes</taxon>
    </lineage>
</organism>
<protein>
    <submittedName>
        <fullName evidence="3">Major facilitator superfamily MFS_1</fullName>
    </submittedName>
</protein>
<feature type="non-terminal residue" evidence="3">
    <location>
        <position position="1"/>
    </location>
</feature>
<proteinExistence type="predicted"/>
<dbReference type="Gene3D" id="1.20.1250.20">
    <property type="entry name" value="MFS general substrate transporter like domains"/>
    <property type="match status" value="1"/>
</dbReference>